<dbReference type="PANTHER" id="PTHR30435">
    <property type="entry name" value="FLAGELLAR PROTEIN"/>
    <property type="match status" value="1"/>
</dbReference>
<dbReference type="OrthoDB" id="8372879at2"/>
<evidence type="ECO:0000256" key="2">
    <source>
        <dbReference type="ARBA" id="ARBA00009677"/>
    </source>
</evidence>
<organism evidence="9 10">
    <name type="scientific">Methylobacterium oryzihabitans</name>
    <dbReference type="NCBI Taxonomy" id="2499852"/>
    <lineage>
        <taxon>Bacteria</taxon>
        <taxon>Pseudomonadati</taxon>
        <taxon>Pseudomonadota</taxon>
        <taxon>Alphaproteobacteria</taxon>
        <taxon>Hyphomicrobiales</taxon>
        <taxon>Methylobacteriaceae</taxon>
        <taxon>Methylobacterium</taxon>
    </lineage>
</organism>
<evidence type="ECO:0000256" key="3">
    <source>
        <dbReference type="ARBA" id="ARBA00023143"/>
    </source>
</evidence>
<protein>
    <recommendedName>
        <fullName evidence="4">Flagellar hook protein FlgE</fullName>
    </recommendedName>
</protein>
<dbReference type="InterPro" id="IPR020013">
    <property type="entry name" value="Flagellar_FlgE/F/G"/>
</dbReference>
<dbReference type="GO" id="GO:0009425">
    <property type="term" value="C:bacterial-type flagellum basal body"/>
    <property type="evidence" value="ECO:0007669"/>
    <property type="project" value="UniProtKB-SubCell"/>
</dbReference>
<dbReference type="InterPro" id="IPR001444">
    <property type="entry name" value="Flag_bb_rod_N"/>
</dbReference>
<dbReference type="NCBIfam" id="TIGR03506">
    <property type="entry name" value="FlgEFG_subfam"/>
    <property type="match status" value="1"/>
</dbReference>
<evidence type="ECO:0000259" key="8">
    <source>
        <dbReference type="Pfam" id="PF22692"/>
    </source>
</evidence>
<dbReference type="GO" id="GO:0071978">
    <property type="term" value="P:bacterial-type flagellum-dependent swarming motility"/>
    <property type="evidence" value="ECO:0007669"/>
    <property type="project" value="TreeGrafter"/>
</dbReference>
<proteinExistence type="inferred from homology"/>
<dbReference type="PANTHER" id="PTHR30435:SF1">
    <property type="entry name" value="FLAGELLAR HOOK PROTEIN FLGE"/>
    <property type="match status" value="1"/>
</dbReference>
<keyword evidence="9" id="KW-0282">Flagellum</keyword>
<feature type="domain" description="Flagellar hook protein FlgE/F/G-like D1" evidence="8">
    <location>
        <begin position="84"/>
        <end position="136"/>
    </location>
</feature>
<evidence type="ECO:0000256" key="5">
    <source>
        <dbReference type="SAM" id="MobiDB-lite"/>
    </source>
</evidence>
<comment type="function">
    <text evidence="4">A flexible structure which links the flagellar filament to the drive apparatus in the basal body.</text>
</comment>
<name>A0A437P5I8_9HYPH</name>
<dbReference type="Proteomes" id="UP000286997">
    <property type="component" value="Unassembled WGS sequence"/>
</dbReference>
<reference evidence="9 10" key="1">
    <citation type="submission" date="2019-01" db="EMBL/GenBank/DDBJ databases">
        <authorList>
            <person name="Chen W.-M."/>
        </authorList>
    </citation>
    <scope>NUCLEOTIDE SEQUENCE [LARGE SCALE GENOMIC DNA]</scope>
    <source>
        <strain evidence="9 10">TER-1</strain>
    </source>
</reference>
<dbReference type="GO" id="GO:0005829">
    <property type="term" value="C:cytosol"/>
    <property type="evidence" value="ECO:0007669"/>
    <property type="project" value="TreeGrafter"/>
</dbReference>
<feature type="region of interest" description="Disordered" evidence="5">
    <location>
        <begin position="57"/>
        <end position="79"/>
    </location>
</feature>
<dbReference type="GO" id="GO:0009424">
    <property type="term" value="C:bacterial-type flagellum hook"/>
    <property type="evidence" value="ECO:0007669"/>
    <property type="project" value="TreeGrafter"/>
</dbReference>
<accession>A0A437P5I8</accession>
<dbReference type="SUPFAM" id="SSF117143">
    <property type="entry name" value="Flagellar hook protein flgE"/>
    <property type="match status" value="1"/>
</dbReference>
<dbReference type="RefSeq" id="WP_127730144.1">
    <property type="nucleotide sequence ID" value="NZ_SACP01000012.1"/>
</dbReference>
<evidence type="ECO:0000313" key="10">
    <source>
        <dbReference type="Proteomes" id="UP000286997"/>
    </source>
</evidence>
<evidence type="ECO:0000256" key="4">
    <source>
        <dbReference type="RuleBase" id="RU362116"/>
    </source>
</evidence>
<dbReference type="InterPro" id="IPR053967">
    <property type="entry name" value="LlgE_F_G-like_D1"/>
</dbReference>
<keyword evidence="10" id="KW-1185">Reference proteome</keyword>
<comment type="similarity">
    <text evidence="2 4">Belongs to the flagella basal body rod proteins family.</text>
</comment>
<keyword evidence="9" id="KW-0966">Cell projection</keyword>
<sequence>MDIFSALQSAVSGLKAQSFALDNISGNIANSQTTGFKRIDTAFEDMLTEQVPRYQTSGSVSASSQLTNTTQGTITSSGVPTNMALNGEGFFVVKTKTSDSANLTTFSTSDLYTRRGDFSVDAAGRLVNGAGAYLVGQSLDPLTGQSTGTGVLSIPTKPIPARPTTSLTYAANLPATPRTGTGDAASAATILGALPGGDVRVLSGGGTGTLNVAATDTSTFVSSSVAGGSLTAYNPAGSPVNLDLRWAKVAQANAATGTPDTWNLFYATTNGATASGAAWRNVGTAFTFNAGGQLASPSGSSLTLPDVTVDGVSLGSLTLRTGPGSLTQYADSSGTVATSTVQQDGYAAGTLNSLSVTGDGRIMGAYSNGNNIALARVGVVQFAADNGLKATSGGNYIQTIESGAPVNGLNGSSIVGSNVEASNTDTSEEFSKLIVTQQAYSANTRVMSTAQQMMSDIINIIR</sequence>
<keyword evidence="9" id="KW-0969">Cilium</keyword>
<dbReference type="Pfam" id="PF00460">
    <property type="entry name" value="Flg_bb_rod"/>
    <property type="match status" value="1"/>
</dbReference>
<evidence type="ECO:0000313" key="9">
    <source>
        <dbReference type="EMBL" id="RVU17523.1"/>
    </source>
</evidence>
<comment type="subcellular location">
    <subcellularLocation>
        <location evidence="1 4">Bacterial flagellum basal body</location>
    </subcellularLocation>
</comment>
<evidence type="ECO:0000256" key="1">
    <source>
        <dbReference type="ARBA" id="ARBA00004117"/>
    </source>
</evidence>
<dbReference type="Pfam" id="PF06429">
    <property type="entry name" value="Flg_bbr_C"/>
    <property type="match status" value="1"/>
</dbReference>
<gene>
    <name evidence="9" type="ORF">EOE48_14140</name>
</gene>
<evidence type="ECO:0000259" key="7">
    <source>
        <dbReference type="Pfam" id="PF06429"/>
    </source>
</evidence>
<dbReference type="AlphaFoldDB" id="A0A437P5I8"/>
<feature type="domain" description="Flagellar basal-body/hook protein C-terminal" evidence="7">
    <location>
        <begin position="418"/>
        <end position="460"/>
    </location>
</feature>
<feature type="domain" description="Flagellar basal body rod protein N-terminal" evidence="6">
    <location>
        <begin position="7"/>
        <end position="37"/>
    </location>
</feature>
<evidence type="ECO:0000259" key="6">
    <source>
        <dbReference type="Pfam" id="PF00460"/>
    </source>
</evidence>
<dbReference type="EMBL" id="SACP01000012">
    <property type="protein sequence ID" value="RVU17523.1"/>
    <property type="molecule type" value="Genomic_DNA"/>
</dbReference>
<dbReference type="Pfam" id="PF22692">
    <property type="entry name" value="LlgE_F_G_D1"/>
    <property type="match status" value="1"/>
</dbReference>
<dbReference type="InterPro" id="IPR037925">
    <property type="entry name" value="FlgE/F/G-like"/>
</dbReference>
<dbReference type="InterPro" id="IPR010930">
    <property type="entry name" value="Flg_bb/hook_C_dom"/>
</dbReference>
<keyword evidence="3 4" id="KW-0975">Bacterial flagellum</keyword>
<comment type="caution">
    <text evidence="9">The sequence shown here is derived from an EMBL/GenBank/DDBJ whole genome shotgun (WGS) entry which is preliminary data.</text>
</comment>